<dbReference type="Proteomes" id="UP000271003">
    <property type="component" value="Chromosome"/>
</dbReference>
<accession>A0A2Z6IBX8</accession>
<keyword evidence="3" id="KW-1185">Reference proteome</keyword>
<feature type="signal peptide" evidence="1">
    <location>
        <begin position="1"/>
        <end position="22"/>
    </location>
</feature>
<evidence type="ECO:0000256" key="1">
    <source>
        <dbReference type="SAM" id="SignalP"/>
    </source>
</evidence>
<dbReference type="OrthoDB" id="9152153at2"/>
<reference evidence="2 3" key="1">
    <citation type="journal article" date="2018" name="Int. J. Syst. Evol. Microbiol.">
        <title>Mesosutterella multiformis gen. nov., sp. nov., a member of the family Sutterellaceae and Sutterella megalosphaeroides sp. nov., isolated from human faeces.</title>
        <authorList>
            <person name="Sakamoto M."/>
            <person name="Ikeyama N."/>
            <person name="Kunihiro T."/>
            <person name="Iino T."/>
            <person name="Yuki M."/>
            <person name="Ohkuma M."/>
        </authorList>
    </citation>
    <scope>NUCLEOTIDE SEQUENCE [LARGE SCALE GENOMIC DNA]</scope>
    <source>
        <strain evidence="2 3">6FBBBH3</strain>
    </source>
</reference>
<dbReference type="EMBL" id="AP018786">
    <property type="protein sequence ID" value="BBF24019.1"/>
    <property type="molecule type" value="Genomic_DNA"/>
</dbReference>
<dbReference type="AlphaFoldDB" id="A0A2Z6IBX8"/>
<gene>
    <name evidence="2" type="ORF">SUTMEG_19100</name>
</gene>
<organism evidence="2 3">
    <name type="scientific">Sutterella megalosphaeroides</name>
    <dbReference type="NCBI Taxonomy" id="2494234"/>
    <lineage>
        <taxon>Bacteria</taxon>
        <taxon>Pseudomonadati</taxon>
        <taxon>Pseudomonadota</taxon>
        <taxon>Betaproteobacteria</taxon>
        <taxon>Burkholderiales</taxon>
        <taxon>Sutterellaceae</taxon>
        <taxon>Sutterella</taxon>
    </lineage>
</organism>
<evidence type="ECO:0008006" key="4">
    <source>
        <dbReference type="Google" id="ProtNLM"/>
    </source>
</evidence>
<protein>
    <recommendedName>
        <fullName evidence="4">Secreted protein</fullName>
    </recommendedName>
</protein>
<dbReference type="RefSeq" id="WP_120177571.1">
    <property type="nucleotide sequence ID" value="NZ_AP018786.1"/>
</dbReference>
<evidence type="ECO:0000313" key="2">
    <source>
        <dbReference type="EMBL" id="BBF24019.1"/>
    </source>
</evidence>
<dbReference type="KEGG" id="sutt:SUTMEG_19100"/>
<name>A0A2Z6IBX8_9BURK</name>
<keyword evidence="1" id="KW-0732">Signal</keyword>
<feature type="chain" id="PRO_5016338070" description="Secreted protein" evidence="1">
    <location>
        <begin position="23"/>
        <end position="228"/>
    </location>
</feature>
<sequence>MKKTLFAALAAAAVLAMPAAHAAETSVVKAIQACNADFFKAVAADKNIPESLKVRDGDMAYLKIEKVPLDVVLFEKPFKQDGLTVTGYIFNDEVIRYLGTPDMHTHFWGLLVKEDWKSVVDKIQIDWEAVDTNHKSAHGNRMQRSNHDKEWKPYQREQNYTMPELGMIERVFHVAPYEDKTMIFCSMQSAGAPSEAILKETRPDLLFGEKEVPVRQEAIQSSNPHAGM</sequence>
<proteinExistence type="predicted"/>
<evidence type="ECO:0000313" key="3">
    <source>
        <dbReference type="Proteomes" id="UP000271003"/>
    </source>
</evidence>